<dbReference type="EMBL" id="BPVZ01000141">
    <property type="protein sequence ID" value="GKV40357.1"/>
    <property type="molecule type" value="Genomic_DNA"/>
</dbReference>
<organism evidence="1 2">
    <name type="scientific">Rubroshorea leprosula</name>
    <dbReference type="NCBI Taxonomy" id="152421"/>
    <lineage>
        <taxon>Eukaryota</taxon>
        <taxon>Viridiplantae</taxon>
        <taxon>Streptophyta</taxon>
        <taxon>Embryophyta</taxon>
        <taxon>Tracheophyta</taxon>
        <taxon>Spermatophyta</taxon>
        <taxon>Magnoliopsida</taxon>
        <taxon>eudicotyledons</taxon>
        <taxon>Gunneridae</taxon>
        <taxon>Pentapetalae</taxon>
        <taxon>rosids</taxon>
        <taxon>malvids</taxon>
        <taxon>Malvales</taxon>
        <taxon>Dipterocarpaceae</taxon>
        <taxon>Rubroshorea</taxon>
    </lineage>
</organism>
<dbReference type="Proteomes" id="UP001054252">
    <property type="component" value="Unassembled WGS sequence"/>
</dbReference>
<evidence type="ECO:0000313" key="1">
    <source>
        <dbReference type="EMBL" id="GKV40357.1"/>
    </source>
</evidence>
<protein>
    <submittedName>
        <fullName evidence="1">Uncharacterized protein</fullName>
    </submittedName>
</protein>
<reference evidence="1 2" key="1">
    <citation type="journal article" date="2021" name="Commun. Biol.">
        <title>The genome of Shorea leprosula (Dipterocarpaceae) highlights the ecological relevance of drought in aseasonal tropical rainforests.</title>
        <authorList>
            <person name="Ng K.K.S."/>
            <person name="Kobayashi M.J."/>
            <person name="Fawcett J.A."/>
            <person name="Hatakeyama M."/>
            <person name="Paape T."/>
            <person name="Ng C.H."/>
            <person name="Ang C.C."/>
            <person name="Tnah L.H."/>
            <person name="Lee C.T."/>
            <person name="Nishiyama T."/>
            <person name="Sese J."/>
            <person name="O'Brien M.J."/>
            <person name="Copetti D."/>
            <person name="Mohd Noor M.I."/>
            <person name="Ong R.C."/>
            <person name="Putra M."/>
            <person name="Sireger I.Z."/>
            <person name="Indrioko S."/>
            <person name="Kosugi Y."/>
            <person name="Izuno A."/>
            <person name="Isagi Y."/>
            <person name="Lee S.L."/>
            <person name="Shimizu K.K."/>
        </authorList>
    </citation>
    <scope>NUCLEOTIDE SEQUENCE [LARGE SCALE GENOMIC DNA]</scope>
    <source>
        <strain evidence="1">214</strain>
    </source>
</reference>
<proteinExistence type="predicted"/>
<accession>A0AAV5LV47</accession>
<name>A0AAV5LV47_9ROSI</name>
<comment type="caution">
    <text evidence="1">The sequence shown here is derived from an EMBL/GenBank/DDBJ whole genome shotgun (WGS) entry which is preliminary data.</text>
</comment>
<evidence type="ECO:0000313" key="2">
    <source>
        <dbReference type="Proteomes" id="UP001054252"/>
    </source>
</evidence>
<gene>
    <name evidence="1" type="ORF">SLEP1_g48013</name>
</gene>
<dbReference type="AlphaFoldDB" id="A0AAV5LV47"/>
<keyword evidence="2" id="KW-1185">Reference proteome</keyword>
<sequence length="49" mass="5534">MKSAKSVEAKNQVVAIFVVKGAIMAELKQWNDLHGGRGSRRKQKLTYFL</sequence>